<evidence type="ECO:0000256" key="5">
    <source>
        <dbReference type="ARBA" id="ARBA00023134"/>
    </source>
</evidence>
<dbReference type="Proteomes" id="UP000603453">
    <property type="component" value="Unassembled WGS sequence"/>
</dbReference>
<dbReference type="GO" id="GO:0007163">
    <property type="term" value="P:establishment or maintenance of cell polarity"/>
    <property type="evidence" value="ECO:0007669"/>
    <property type="project" value="UniProtKB-ARBA"/>
</dbReference>
<dbReference type="NCBIfam" id="TIGR00231">
    <property type="entry name" value="small_GTP"/>
    <property type="match status" value="1"/>
</dbReference>
<evidence type="ECO:0000256" key="9">
    <source>
        <dbReference type="ARBA" id="ARBA00067968"/>
    </source>
</evidence>
<evidence type="ECO:0000256" key="6">
    <source>
        <dbReference type="ARBA" id="ARBA00023136"/>
    </source>
</evidence>
<dbReference type="GO" id="GO:0030036">
    <property type="term" value="P:actin cytoskeleton organization"/>
    <property type="evidence" value="ECO:0007669"/>
    <property type="project" value="UniProtKB-ARBA"/>
</dbReference>
<dbReference type="GO" id="GO:0017157">
    <property type="term" value="P:regulation of exocytosis"/>
    <property type="evidence" value="ECO:0007669"/>
    <property type="project" value="UniProtKB-ARBA"/>
</dbReference>
<evidence type="ECO:0000256" key="3">
    <source>
        <dbReference type="ARBA" id="ARBA00022481"/>
    </source>
</evidence>
<dbReference type="AlphaFoldDB" id="A0A8H7UUB5"/>
<dbReference type="InterPro" id="IPR003578">
    <property type="entry name" value="Small_GTPase_Rho"/>
</dbReference>
<evidence type="ECO:0000256" key="4">
    <source>
        <dbReference type="ARBA" id="ARBA00022741"/>
    </source>
</evidence>
<dbReference type="GO" id="GO:0003924">
    <property type="term" value="F:GTPase activity"/>
    <property type="evidence" value="ECO:0007669"/>
    <property type="project" value="InterPro"/>
</dbReference>
<dbReference type="SMART" id="SM00175">
    <property type="entry name" value="RAB"/>
    <property type="match status" value="1"/>
</dbReference>
<organism evidence="10 11">
    <name type="scientific">Mucor saturninus</name>
    <dbReference type="NCBI Taxonomy" id="64648"/>
    <lineage>
        <taxon>Eukaryota</taxon>
        <taxon>Fungi</taxon>
        <taxon>Fungi incertae sedis</taxon>
        <taxon>Mucoromycota</taxon>
        <taxon>Mucoromycotina</taxon>
        <taxon>Mucoromycetes</taxon>
        <taxon>Mucorales</taxon>
        <taxon>Mucorineae</taxon>
        <taxon>Mucoraceae</taxon>
        <taxon>Mucor</taxon>
    </lineage>
</organism>
<keyword evidence="6" id="KW-0472">Membrane</keyword>
<accession>A0A8H7UUB5</accession>
<proteinExistence type="predicted"/>
<evidence type="ECO:0000256" key="7">
    <source>
        <dbReference type="ARBA" id="ARBA00023288"/>
    </source>
</evidence>
<dbReference type="FunFam" id="3.40.50.300:FF:000780">
    <property type="entry name" value="Rho GTPase Rho3"/>
    <property type="match status" value="1"/>
</dbReference>
<keyword evidence="4" id="KW-0547">Nucleotide-binding</keyword>
<dbReference type="InterPro" id="IPR001806">
    <property type="entry name" value="Small_GTPase"/>
</dbReference>
<comment type="subcellular location">
    <subcellularLocation>
        <location evidence="1">Cell membrane</location>
        <topology evidence="1">Lipid-anchor</topology>
    </subcellularLocation>
</comment>
<keyword evidence="8" id="KW-0636">Prenylation</keyword>
<dbReference type="GO" id="GO:0005525">
    <property type="term" value="F:GTP binding"/>
    <property type="evidence" value="ECO:0007669"/>
    <property type="project" value="UniProtKB-KW"/>
</dbReference>
<protein>
    <recommendedName>
        <fullName evidence="9">GTP-binding protein RHO3</fullName>
    </recommendedName>
</protein>
<keyword evidence="7" id="KW-0449">Lipoprotein</keyword>
<dbReference type="PANTHER" id="PTHR24072">
    <property type="entry name" value="RHO FAMILY GTPASE"/>
    <property type="match status" value="1"/>
</dbReference>
<keyword evidence="5" id="KW-0342">GTP-binding</keyword>
<dbReference type="PROSITE" id="PS51421">
    <property type="entry name" value="RAS"/>
    <property type="match status" value="1"/>
</dbReference>
<dbReference type="InterPro" id="IPR005225">
    <property type="entry name" value="Small_GTP-bd"/>
</dbReference>
<dbReference type="Pfam" id="PF00071">
    <property type="entry name" value="Ras"/>
    <property type="match status" value="1"/>
</dbReference>
<evidence type="ECO:0000256" key="2">
    <source>
        <dbReference type="ARBA" id="ARBA00022475"/>
    </source>
</evidence>
<reference evidence="10" key="1">
    <citation type="submission" date="2020-12" db="EMBL/GenBank/DDBJ databases">
        <title>Metabolic potential, ecology and presence of endohyphal bacteria is reflected in genomic diversity of Mucoromycotina.</title>
        <authorList>
            <person name="Muszewska A."/>
            <person name="Okrasinska A."/>
            <person name="Steczkiewicz K."/>
            <person name="Drgas O."/>
            <person name="Orlowska M."/>
            <person name="Perlinska-Lenart U."/>
            <person name="Aleksandrzak-Piekarczyk T."/>
            <person name="Szatraj K."/>
            <person name="Zielenkiewicz U."/>
            <person name="Pilsyk S."/>
            <person name="Malc E."/>
            <person name="Mieczkowski P."/>
            <person name="Kruszewska J.S."/>
            <person name="Biernat P."/>
            <person name="Pawlowska J."/>
        </authorList>
    </citation>
    <scope>NUCLEOTIDE SEQUENCE</scope>
    <source>
        <strain evidence="10">WA0000017839</strain>
    </source>
</reference>
<dbReference type="PROSITE" id="PS51419">
    <property type="entry name" value="RAB"/>
    <property type="match status" value="1"/>
</dbReference>
<dbReference type="SMART" id="SM00173">
    <property type="entry name" value="RAS"/>
    <property type="match status" value="1"/>
</dbReference>
<dbReference type="PROSITE" id="PS51420">
    <property type="entry name" value="RHO"/>
    <property type="match status" value="1"/>
</dbReference>
<evidence type="ECO:0000256" key="8">
    <source>
        <dbReference type="ARBA" id="ARBA00023289"/>
    </source>
</evidence>
<dbReference type="GO" id="GO:0005886">
    <property type="term" value="C:plasma membrane"/>
    <property type="evidence" value="ECO:0007669"/>
    <property type="project" value="UniProtKB-SubCell"/>
</dbReference>
<dbReference type="GO" id="GO:0007264">
    <property type="term" value="P:small GTPase-mediated signal transduction"/>
    <property type="evidence" value="ECO:0007669"/>
    <property type="project" value="InterPro"/>
</dbReference>
<keyword evidence="3" id="KW-0488">Methylation</keyword>
<dbReference type="OrthoDB" id="8830751at2759"/>
<keyword evidence="11" id="KW-1185">Reference proteome</keyword>
<name>A0A8H7UUB5_9FUNG</name>
<dbReference type="SUPFAM" id="SSF52540">
    <property type="entry name" value="P-loop containing nucleoside triphosphate hydrolases"/>
    <property type="match status" value="1"/>
</dbReference>
<dbReference type="SMART" id="SM00174">
    <property type="entry name" value="RHO"/>
    <property type="match status" value="1"/>
</dbReference>
<evidence type="ECO:0000313" key="11">
    <source>
        <dbReference type="Proteomes" id="UP000603453"/>
    </source>
</evidence>
<gene>
    <name evidence="10" type="ORF">INT47_010296</name>
</gene>
<evidence type="ECO:0000256" key="1">
    <source>
        <dbReference type="ARBA" id="ARBA00004193"/>
    </source>
</evidence>
<evidence type="ECO:0000313" key="10">
    <source>
        <dbReference type="EMBL" id="KAG2198891.1"/>
    </source>
</evidence>
<sequence length="195" mass="22243">MPLCGKKLEVQTLNRKLVVCGDGACGKTSLLSVFTRDYFPQIYEPTVFENYVQEISIDNQSVELSLWDTAGQEEFDRIRLLSYEDTHVFLLCFSVENRDSFQNIPDKWMEEVTEHCGNAKFVLVALKCDLRDEKQNTISYNEGLEMAKSIGAIRYLECSAKHKRGVKECFEQSAKVALSVKLKTPHDSKSNCIIL</sequence>
<keyword evidence="2" id="KW-1003">Cell membrane</keyword>
<dbReference type="Gene3D" id="3.40.50.300">
    <property type="entry name" value="P-loop containing nucleotide triphosphate hydrolases"/>
    <property type="match status" value="1"/>
</dbReference>
<dbReference type="PRINTS" id="PR00449">
    <property type="entry name" value="RASTRNSFRMNG"/>
</dbReference>
<dbReference type="InterPro" id="IPR027417">
    <property type="entry name" value="P-loop_NTPase"/>
</dbReference>
<dbReference type="EMBL" id="JAEPRD010000103">
    <property type="protein sequence ID" value="KAG2198891.1"/>
    <property type="molecule type" value="Genomic_DNA"/>
</dbReference>
<comment type="caution">
    <text evidence="10">The sequence shown here is derived from an EMBL/GenBank/DDBJ whole genome shotgun (WGS) entry which is preliminary data.</text>
</comment>